<protein>
    <recommendedName>
        <fullName evidence="3">endo-polygalacturonase</fullName>
        <ecNumber evidence="3">3.2.1.15</ecNumber>
    </recommendedName>
</protein>
<keyword evidence="9 13" id="KW-0326">Glycosidase</keyword>
<feature type="signal peptide" evidence="14">
    <location>
        <begin position="1"/>
        <end position="22"/>
    </location>
</feature>
<evidence type="ECO:0000256" key="10">
    <source>
        <dbReference type="ARBA" id="ARBA00023316"/>
    </source>
</evidence>
<dbReference type="SUPFAM" id="SSF51126">
    <property type="entry name" value="Pectin lyase-like"/>
    <property type="match status" value="1"/>
</dbReference>
<evidence type="ECO:0000256" key="3">
    <source>
        <dbReference type="ARBA" id="ARBA00012736"/>
    </source>
</evidence>
<gene>
    <name evidence="15" type="ORF">CASFOL_012659</name>
</gene>
<dbReference type="InterPro" id="IPR011050">
    <property type="entry name" value="Pectin_lyase_fold/virulence"/>
</dbReference>
<dbReference type="FunFam" id="2.160.20.10:FF:000032">
    <property type="entry name" value="Pectin lyase-like superfamily protein"/>
    <property type="match status" value="1"/>
</dbReference>
<evidence type="ECO:0000256" key="6">
    <source>
        <dbReference type="ARBA" id="ARBA00022729"/>
    </source>
</evidence>
<comment type="similarity">
    <text evidence="2 13">Belongs to the glycosyl hydrolase 28 family.</text>
</comment>
<dbReference type="PANTHER" id="PTHR31375">
    <property type="match status" value="1"/>
</dbReference>
<keyword evidence="16" id="KW-1185">Reference proteome</keyword>
<dbReference type="PROSITE" id="PS00502">
    <property type="entry name" value="POLYGALACTURONASE"/>
    <property type="match status" value="1"/>
</dbReference>
<evidence type="ECO:0000256" key="8">
    <source>
        <dbReference type="ARBA" id="ARBA00022801"/>
    </source>
</evidence>
<dbReference type="GO" id="GO:0071555">
    <property type="term" value="P:cell wall organization"/>
    <property type="evidence" value="ECO:0007669"/>
    <property type="project" value="UniProtKB-KW"/>
</dbReference>
<dbReference type="InterPro" id="IPR012334">
    <property type="entry name" value="Pectin_lyas_fold"/>
</dbReference>
<dbReference type="InterPro" id="IPR006626">
    <property type="entry name" value="PbH1"/>
</dbReference>
<proteinExistence type="inferred from homology"/>
<feature type="chain" id="PRO_5044865549" description="endo-polygalacturonase" evidence="14">
    <location>
        <begin position="23"/>
        <end position="453"/>
    </location>
</feature>
<evidence type="ECO:0000256" key="14">
    <source>
        <dbReference type="SAM" id="SignalP"/>
    </source>
</evidence>
<evidence type="ECO:0000313" key="15">
    <source>
        <dbReference type="EMBL" id="KAL3641844.1"/>
    </source>
</evidence>
<keyword evidence="4" id="KW-0134">Cell wall</keyword>
<comment type="catalytic activity">
    <reaction evidence="11">
        <text>(1,4-alpha-D-galacturonosyl)n+m + H2O = (1,4-alpha-D-galacturonosyl)n + (1,4-alpha-D-galacturonosyl)m.</text>
        <dbReference type="EC" id="3.2.1.15"/>
    </reaction>
</comment>
<dbReference type="Gene3D" id="2.160.20.10">
    <property type="entry name" value="Single-stranded right-handed beta-helix, Pectin lyase-like"/>
    <property type="match status" value="1"/>
</dbReference>
<dbReference type="Proteomes" id="UP001632038">
    <property type="component" value="Unassembled WGS sequence"/>
</dbReference>
<evidence type="ECO:0000256" key="5">
    <source>
        <dbReference type="ARBA" id="ARBA00022525"/>
    </source>
</evidence>
<reference evidence="16" key="1">
    <citation type="journal article" date="2024" name="IScience">
        <title>Strigolactones Initiate the Formation of Haustorium-like Structures in Castilleja.</title>
        <authorList>
            <person name="Buerger M."/>
            <person name="Peterson D."/>
            <person name="Chory J."/>
        </authorList>
    </citation>
    <scope>NUCLEOTIDE SEQUENCE [LARGE SCALE GENOMIC DNA]</scope>
</reference>
<comment type="caution">
    <text evidence="15">The sequence shown here is derived from an EMBL/GenBank/DDBJ whole genome shotgun (WGS) entry which is preliminary data.</text>
</comment>
<organism evidence="15 16">
    <name type="scientific">Castilleja foliolosa</name>
    <dbReference type="NCBI Taxonomy" id="1961234"/>
    <lineage>
        <taxon>Eukaryota</taxon>
        <taxon>Viridiplantae</taxon>
        <taxon>Streptophyta</taxon>
        <taxon>Embryophyta</taxon>
        <taxon>Tracheophyta</taxon>
        <taxon>Spermatophyta</taxon>
        <taxon>Magnoliopsida</taxon>
        <taxon>eudicotyledons</taxon>
        <taxon>Gunneridae</taxon>
        <taxon>Pentapetalae</taxon>
        <taxon>asterids</taxon>
        <taxon>lamiids</taxon>
        <taxon>Lamiales</taxon>
        <taxon>Orobanchaceae</taxon>
        <taxon>Pedicularideae</taxon>
        <taxon>Castillejinae</taxon>
        <taxon>Castilleja</taxon>
    </lineage>
</organism>
<keyword evidence="6 14" id="KW-0732">Signal</keyword>
<evidence type="ECO:0000256" key="12">
    <source>
        <dbReference type="PROSITE-ProRule" id="PRU10052"/>
    </source>
</evidence>
<evidence type="ECO:0000313" key="16">
    <source>
        <dbReference type="Proteomes" id="UP001632038"/>
    </source>
</evidence>
<dbReference type="EMBL" id="JAVIJP010000016">
    <property type="protein sequence ID" value="KAL3641844.1"/>
    <property type="molecule type" value="Genomic_DNA"/>
</dbReference>
<dbReference type="SMART" id="SM00710">
    <property type="entry name" value="PbH1"/>
    <property type="match status" value="5"/>
</dbReference>
<sequence>MSKLLIFLSFLVLLSFPIKSPGKKFDILTELEELEIEEENDEFELVNFPSLESPSPNKIIVNVVSFGAVGDGVADDTQAFVSAWEQACATPNAVLLVPNGKNYLVSVTKFNGPCKPNFVVQIDGIIVAPTDPHIWAPDSPRNWLVFNKLSRVIIHGEGVFEGNGGQWWDQSCKRNKSNPCKPAPTAFTLQSSSIVNMNGLTIRNGQQMNVIISHSKLVVLNNVTVSAPATSPNTDGIHLTSSTNVVLQNCKIGTGDDCISIVNGCSNIRMKNITCGPGHGISIGSLGNQNSTGKVEKVVLDNAYINGTTNGLRIKTYQGGKGFVRSVVFQNVEMENVANPILIDQFYCDSKTKCPIMPSAVQISKIIYRNVTGTSPSKDVMRFACSDTVPCTSIILNNIGLQNKDGTADTYCHSAYGITRGSVQPPADCLLSSKKEAEINEQFGVEHVIHTEL</sequence>
<keyword evidence="8 13" id="KW-0378">Hydrolase</keyword>
<evidence type="ECO:0000256" key="9">
    <source>
        <dbReference type="ARBA" id="ARBA00023295"/>
    </source>
</evidence>
<dbReference type="InterPro" id="IPR000743">
    <property type="entry name" value="Glyco_hydro_28"/>
</dbReference>
<accession>A0ABD3DLH2</accession>
<evidence type="ECO:0000256" key="11">
    <source>
        <dbReference type="ARBA" id="ARBA00034074"/>
    </source>
</evidence>
<evidence type="ECO:0000256" key="13">
    <source>
        <dbReference type="RuleBase" id="RU361169"/>
    </source>
</evidence>
<name>A0ABD3DLH2_9LAMI</name>
<keyword evidence="10" id="KW-0961">Cell wall biogenesis/degradation</keyword>
<dbReference type="GO" id="GO:0004650">
    <property type="term" value="F:polygalacturonase activity"/>
    <property type="evidence" value="ECO:0007669"/>
    <property type="project" value="UniProtKB-EC"/>
</dbReference>
<dbReference type="AlphaFoldDB" id="A0ABD3DLH2"/>
<keyword evidence="5" id="KW-0964">Secreted</keyword>
<feature type="active site" evidence="12">
    <location>
        <position position="279"/>
    </location>
</feature>
<dbReference type="Pfam" id="PF00295">
    <property type="entry name" value="Glyco_hydro_28"/>
    <property type="match status" value="1"/>
</dbReference>
<keyword evidence="7" id="KW-0677">Repeat</keyword>
<dbReference type="EC" id="3.2.1.15" evidence="3"/>
<evidence type="ECO:0000256" key="2">
    <source>
        <dbReference type="ARBA" id="ARBA00008834"/>
    </source>
</evidence>
<comment type="subcellular location">
    <subcellularLocation>
        <location evidence="1">Secreted</location>
        <location evidence="1">Cell wall</location>
    </subcellularLocation>
</comment>
<evidence type="ECO:0000256" key="4">
    <source>
        <dbReference type="ARBA" id="ARBA00022512"/>
    </source>
</evidence>
<evidence type="ECO:0000256" key="1">
    <source>
        <dbReference type="ARBA" id="ARBA00004191"/>
    </source>
</evidence>
<evidence type="ECO:0000256" key="7">
    <source>
        <dbReference type="ARBA" id="ARBA00022737"/>
    </source>
</evidence>